<evidence type="ECO:0000313" key="3">
    <source>
        <dbReference type="Proteomes" id="UP000579531"/>
    </source>
</evidence>
<accession>A0AA89Q495</accession>
<protein>
    <recommendedName>
        <fullName evidence="1">NACHT N-terminal Helical domain-containing protein</fullName>
    </recommendedName>
</protein>
<keyword evidence="3" id="KW-1185">Reference proteome</keyword>
<sequence>MSAEAAALRPGTTVAKTAADIWLGGRRRQQERHLSLTELVRVPGPRLHRRVERQFGQMTDAVSRLEPYLEHGFRGRT</sequence>
<comment type="caution">
    <text evidence="2">The sequence shown here is derived from an EMBL/GenBank/DDBJ whole genome shotgun (WGS) entry which is preliminary data.</text>
</comment>
<dbReference type="InterPro" id="IPR054547">
    <property type="entry name" value="NNH1"/>
</dbReference>
<gene>
    <name evidence="2" type="ORF">HNR72_005095</name>
</gene>
<name>A0AA89Q495_STRCU</name>
<dbReference type="AlphaFoldDB" id="A0AA89Q495"/>
<dbReference type="Pfam" id="PF22733">
    <property type="entry name" value="NNH1"/>
    <property type="match status" value="1"/>
</dbReference>
<dbReference type="Proteomes" id="UP000579531">
    <property type="component" value="Unassembled WGS sequence"/>
</dbReference>
<organism evidence="2 3">
    <name type="scientific">Streptomyces collinus</name>
    <dbReference type="NCBI Taxonomy" id="42684"/>
    <lineage>
        <taxon>Bacteria</taxon>
        <taxon>Bacillati</taxon>
        <taxon>Actinomycetota</taxon>
        <taxon>Actinomycetes</taxon>
        <taxon>Kitasatosporales</taxon>
        <taxon>Streptomycetaceae</taxon>
        <taxon>Streptomyces</taxon>
    </lineage>
</organism>
<evidence type="ECO:0000259" key="1">
    <source>
        <dbReference type="Pfam" id="PF22733"/>
    </source>
</evidence>
<dbReference type="EMBL" id="JACHLX010000001">
    <property type="protein sequence ID" value="MBB5814067.1"/>
    <property type="molecule type" value="Genomic_DNA"/>
</dbReference>
<dbReference type="GeneID" id="93841518"/>
<evidence type="ECO:0000313" key="2">
    <source>
        <dbReference type="EMBL" id="MBB5814067.1"/>
    </source>
</evidence>
<reference evidence="2 3" key="1">
    <citation type="submission" date="2020-08" db="EMBL/GenBank/DDBJ databases">
        <title>Sequencing the genomes of 1000 actinobacteria strains.</title>
        <authorList>
            <person name="Klenk H.-P."/>
        </authorList>
    </citation>
    <scope>NUCLEOTIDE SEQUENCE [LARGE SCALE GENOMIC DNA]</scope>
    <source>
        <strain evidence="2 3">DSM 40129</strain>
    </source>
</reference>
<feature type="domain" description="NACHT N-terminal Helical" evidence="1">
    <location>
        <begin position="7"/>
        <end position="75"/>
    </location>
</feature>
<dbReference type="RefSeq" id="WP_184850351.1">
    <property type="nucleotide sequence ID" value="NZ_BAABFE010000015.1"/>
</dbReference>
<proteinExistence type="predicted"/>